<evidence type="ECO:0000256" key="1">
    <source>
        <dbReference type="ARBA" id="ARBA00022801"/>
    </source>
</evidence>
<evidence type="ECO:0008006" key="6">
    <source>
        <dbReference type="Google" id="ProtNLM"/>
    </source>
</evidence>
<dbReference type="GO" id="GO:0003723">
    <property type="term" value="F:RNA binding"/>
    <property type="evidence" value="ECO:0007669"/>
    <property type="project" value="TreeGrafter"/>
</dbReference>
<keyword evidence="1" id="KW-0378">Hydrolase</keyword>
<dbReference type="InterPro" id="IPR027417">
    <property type="entry name" value="P-loop_NTPase"/>
</dbReference>
<evidence type="ECO:0000313" key="5">
    <source>
        <dbReference type="Proteomes" id="UP000265618"/>
    </source>
</evidence>
<keyword evidence="2" id="KW-0067">ATP-binding</keyword>
<keyword evidence="2" id="KW-0547">Nucleotide-binding</keyword>
<organism evidence="4 5">
    <name type="scientific">Kipferlia bialata</name>
    <dbReference type="NCBI Taxonomy" id="797122"/>
    <lineage>
        <taxon>Eukaryota</taxon>
        <taxon>Metamonada</taxon>
        <taxon>Carpediemonas-like organisms</taxon>
        <taxon>Kipferlia</taxon>
    </lineage>
</organism>
<reference evidence="4 5" key="1">
    <citation type="journal article" date="2018" name="PLoS ONE">
        <title>The draft genome of Kipferlia bialata reveals reductive genome evolution in fornicate parasites.</title>
        <authorList>
            <person name="Tanifuji G."/>
            <person name="Takabayashi S."/>
            <person name="Kume K."/>
            <person name="Takagi M."/>
            <person name="Nakayama T."/>
            <person name="Kamikawa R."/>
            <person name="Inagaki Y."/>
            <person name="Hashimoto T."/>
        </authorList>
    </citation>
    <scope>NUCLEOTIDE SEQUENCE [LARGE SCALE GENOMIC DNA]</scope>
    <source>
        <strain evidence="4">NY0173</strain>
    </source>
</reference>
<keyword evidence="2" id="KW-0347">Helicase</keyword>
<accession>A0A9K3DC09</accession>
<name>A0A9K3DC09_9EUKA</name>
<dbReference type="GO" id="GO:0016787">
    <property type="term" value="F:hydrolase activity"/>
    <property type="evidence" value="ECO:0007669"/>
    <property type="project" value="UniProtKB-KW"/>
</dbReference>
<evidence type="ECO:0000256" key="2">
    <source>
        <dbReference type="ARBA" id="ARBA00022806"/>
    </source>
</evidence>
<dbReference type="PANTHER" id="PTHR18934:SF221">
    <property type="entry name" value="ATP-DEPENDENT RNA HELICASE DHX34-RELATED"/>
    <property type="match status" value="1"/>
</dbReference>
<dbReference type="EMBL" id="BDIP01010310">
    <property type="protein sequence ID" value="GIQ92701.1"/>
    <property type="molecule type" value="Genomic_DNA"/>
</dbReference>
<protein>
    <recommendedName>
        <fullName evidence="6">Helicase ATP-binding domain-containing protein</fullName>
    </recommendedName>
</protein>
<feature type="non-terminal residue" evidence="4">
    <location>
        <position position="1"/>
    </location>
</feature>
<evidence type="ECO:0000313" key="4">
    <source>
        <dbReference type="EMBL" id="GIQ92701.1"/>
    </source>
</evidence>
<dbReference type="SUPFAM" id="SSF52540">
    <property type="entry name" value="P-loop containing nucleoside triphosphate hydrolases"/>
    <property type="match status" value="1"/>
</dbReference>
<feature type="compositionally biased region" description="Basic and acidic residues" evidence="3">
    <location>
        <begin position="32"/>
        <end position="43"/>
    </location>
</feature>
<sequence>MLPHPPGRDLAKLKARPSRDRASRGQHSGHGGSRDNSDLKTPEERALYRIESGLPILASQDNFVRRLKAEKVVVVTAETGSGKTTQLPQYAAENFTLKVACTQPRALAAVSLAKRIGYEFDGEEVKGKGR</sequence>
<dbReference type="GO" id="GO:0004386">
    <property type="term" value="F:helicase activity"/>
    <property type="evidence" value="ECO:0007669"/>
    <property type="project" value="UniProtKB-KW"/>
</dbReference>
<dbReference type="OrthoDB" id="10253254at2759"/>
<keyword evidence="5" id="KW-1185">Reference proteome</keyword>
<dbReference type="Gene3D" id="3.40.50.300">
    <property type="entry name" value="P-loop containing nucleotide triphosphate hydrolases"/>
    <property type="match status" value="1"/>
</dbReference>
<evidence type="ECO:0000256" key="3">
    <source>
        <dbReference type="SAM" id="MobiDB-lite"/>
    </source>
</evidence>
<proteinExistence type="predicted"/>
<dbReference type="AlphaFoldDB" id="A0A9K3DC09"/>
<dbReference type="PANTHER" id="PTHR18934">
    <property type="entry name" value="ATP-DEPENDENT RNA HELICASE"/>
    <property type="match status" value="1"/>
</dbReference>
<feature type="compositionally biased region" description="Basic and acidic residues" evidence="3">
    <location>
        <begin position="1"/>
        <end position="23"/>
    </location>
</feature>
<comment type="caution">
    <text evidence="4">The sequence shown here is derived from an EMBL/GenBank/DDBJ whole genome shotgun (WGS) entry which is preliminary data.</text>
</comment>
<feature type="region of interest" description="Disordered" evidence="3">
    <location>
        <begin position="1"/>
        <end position="43"/>
    </location>
</feature>
<dbReference type="Proteomes" id="UP000265618">
    <property type="component" value="Unassembled WGS sequence"/>
</dbReference>
<gene>
    <name evidence="4" type="ORF">KIPB_016623</name>
</gene>